<reference evidence="3 4" key="1">
    <citation type="submission" date="2023-06" db="EMBL/GenBank/DDBJ databases">
        <title>Sporosarcina sp. nov., isolated from Korean traditional fermented seafood 'Jeotgal'.</title>
        <authorList>
            <person name="Yang A.-I."/>
            <person name="Shin N.-R."/>
        </authorList>
    </citation>
    <scope>NUCLEOTIDE SEQUENCE [LARGE SCALE GENOMIC DNA]</scope>
    <source>
        <strain evidence="3 4">KCTC3840</strain>
    </source>
</reference>
<sequence length="307" mass="33516">MKKPLVGAVLGGLLILSACSNKEASFAYEDVKNPEVDHIHGSGYSNGGPDFVIATHAGLYAYGEDGWKEANREKNDYMGFQPTEDGFFASGHPAVNSDLKNPFGLMKSTDKGATFEQLAFYGEIDFHYLGAGYKSNVVYVFNESPTADLKGGLNYTLDEGKTWTTSKMEGFTATTLSNLAVHPSNEEMIAIGSQEGLFLSTDFGDTFAKLNDATMITYVTLIEDGGYYATIEKEDRPRLNRFTIDKTEESTISLPDELHSPIQFIATSPDDSEEVVVTAYDNSIYKTTDAGSTWIQLANAGQLKTSK</sequence>
<protein>
    <submittedName>
        <fullName evidence="3">Sialidase</fullName>
    </submittedName>
</protein>
<dbReference type="EMBL" id="JAUBDH010000010">
    <property type="protein sequence ID" value="MDW0111113.1"/>
    <property type="molecule type" value="Genomic_DNA"/>
</dbReference>
<evidence type="ECO:0000313" key="3">
    <source>
        <dbReference type="EMBL" id="MDW0111113.1"/>
    </source>
</evidence>
<name>A0ABU4G472_9BACL</name>
<dbReference type="InterPro" id="IPR054817">
    <property type="entry name" value="Glycosyl_F510_1955-like"/>
</dbReference>
<dbReference type="NCBIfam" id="NF045728">
    <property type="entry name" value="glycosyl_F510_1955"/>
    <property type="match status" value="1"/>
</dbReference>
<accession>A0ABU4G472</accession>
<evidence type="ECO:0000313" key="4">
    <source>
        <dbReference type="Proteomes" id="UP001280629"/>
    </source>
</evidence>
<proteinExistence type="predicted"/>
<keyword evidence="4" id="KW-1185">Reference proteome</keyword>
<feature type="domain" description="Sortilin N-terminal" evidence="2">
    <location>
        <begin position="106"/>
        <end position="216"/>
    </location>
</feature>
<dbReference type="RefSeq" id="WP_317936718.1">
    <property type="nucleotide sequence ID" value="NZ_JAUBDH010000010.1"/>
</dbReference>
<keyword evidence="1" id="KW-0677">Repeat</keyword>
<dbReference type="Gene3D" id="2.130.10.10">
    <property type="entry name" value="YVTN repeat-like/Quinoprotein amine dehydrogenase"/>
    <property type="match status" value="1"/>
</dbReference>
<dbReference type="InterPro" id="IPR031778">
    <property type="entry name" value="Sortilin_N"/>
</dbReference>
<dbReference type="Proteomes" id="UP001280629">
    <property type="component" value="Unassembled WGS sequence"/>
</dbReference>
<dbReference type="Pfam" id="PF15902">
    <property type="entry name" value="Sortilin-Vps10"/>
    <property type="match status" value="1"/>
</dbReference>
<dbReference type="SUPFAM" id="SSF110296">
    <property type="entry name" value="Oligoxyloglucan reducing end-specific cellobiohydrolase"/>
    <property type="match status" value="1"/>
</dbReference>
<dbReference type="InterPro" id="IPR015943">
    <property type="entry name" value="WD40/YVTN_repeat-like_dom_sf"/>
</dbReference>
<gene>
    <name evidence="3" type="ORF">QT716_13895</name>
</gene>
<organism evidence="3 4">
    <name type="scientific">Sporosarcina aquimarina</name>
    <dbReference type="NCBI Taxonomy" id="114975"/>
    <lineage>
        <taxon>Bacteria</taxon>
        <taxon>Bacillati</taxon>
        <taxon>Bacillota</taxon>
        <taxon>Bacilli</taxon>
        <taxon>Bacillales</taxon>
        <taxon>Caryophanaceae</taxon>
        <taxon>Sporosarcina</taxon>
    </lineage>
</organism>
<evidence type="ECO:0000256" key="1">
    <source>
        <dbReference type="ARBA" id="ARBA00022737"/>
    </source>
</evidence>
<comment type="caution">
    <text evidence="3">The sequence shown here is derived from an EMBL/GenBank/DDBJ whole genome shotgun (WGS) entry which is preliminary data.</text>
</comment>
<evidence type="ECO:0000259" key="2">
    <source>
        <dbReference type="Pfam" id="PF15902"/>
    </source>
</evidence>
<dbReference type="PROSITE" id="PS51257">
    <property type="entry name" value="PROKAR_LIPOPROTEIN"/>
    <property type="match status" value="1"/>
</dbReference>